<evidence type="ECO:0000256" key="2">
    <source>
        <dbReference type="ARBA" id="ARBA00022692"/>
    </source>
</evidence>
<keyword evidence="8" id="KW-1185">Reference proteome</keyword>
<evidence type="ECO:0000313" key="8">
    <source>
        <dbReference type="Proteomes" id="UP001212602"/>
    </source>
</evidence>
<dbReference type="EMBL" id="JAQIPB010000010">
    <property type="protein sequence ID" value="MDA7418579.1"/>
    <property type="molecule type" value="Genomic_DNA"/>
</dbReference>
<dbReference type="Gene3D" id="1.10.3730.20">
    <property type="match status" value="1"/>
</dbReference>
<evidence type="ECO:0000256" key="1">
    <source>
        <dbReference type="ARBA" id="ARBA00004141"/>
    </source>
</evidence>
<feature type="transmembrane region" description="Helical" evidence="5">
    <location>
        <begin position="67"/>
        <end position="86"/>
    </location>
</feature>
<evidence type="ECO:0000259" key="6">
    <source>
        <dbReference type="Pfam" id="PF00892"/>
    </source>
</evidence>
<evidence type="ECO:0000313" key="7">
    <source>
        <dbReference type="EMBL" id="MDA7418579.1"/>
    </source>
</evidence>
<dbReference type="InterPro" id="IPR050638">
    <property type="entry name" value="AA-Vitamin_Transporters"/>
</dbReference>
<dbReference type="GO" id="GO:0016020">
    <property type="term" value="C:membrane"/>
    <property type="evidence" value="ECO:0007669"/>
    <property type="project" value="UniProtKB-SubCell"/>
</dbReference>
<gene>
    <name evidence="7" type="ORF">PGB34_19590</name>
</gene>
<dbReference type="PANTHER" id="PTHR32322">
    <property type="entry name" value="INNER MEMBRANE TRANSPORTER"/>
    <property type="match status" value="1"/>
</dbReference>
<evidence type="ECO:0000256" key="4">
    <source>
        <dbReference type="ARBA" id="ARBA00023136"/>
    </source>
</evidence>
<dbReference type="SUPFAM" id="SSF103481">
    <property type="entry name" value="Multidrug resistance efflux transporter EmrE"/>
    <property type="match status" value="2"/>
</dbReference>
<dbReference type="Pfam" id="PF00892">
    <property type="entry name" value="EamA"/>
    <property type="match status" value="2"/>
</dbReference>
<accession>A0AAE3T0X0</accession>
<feature type="domain" description="EamA" evidence="6">
    <location>
        <begin position="152"/>
        <end position="292"/>
    </location>
</feature>
<feature type="transmembrane region" description="Helical" evidence="5">
    <location>
        <begin position="120"/>
        <end position="138"/>
    </location>
</feature>
<feature type="transmembrane region" description="Helical" evidence="5">
    <location>
        <begin position="144"/>
        <end position="163"/>
    </location>
</feature>
<feature type="transmembrane region" description="Helical" evidence="5">
    <location>
        <begin position="250"/>
        <end position="269"/>
    </location>
</feature>
<name>A0AAE3T0X0_9BURK</name>
<dbReference type="Proteomes" id="UP001212602">
    <property type="component" value="Unassembled WGS sequence"/>
</dbReference>
<feature type="transmembrane region" description="Helical" evidence="5">
    <location>
        <begin position="275"/>
        <end position="294"/>
    </location>
</feature>
<feature type="domain" description="EamA" evidence="6">
    <location>
        <begin position="14"/>
        <end position="135"/>
    </location>
</feature>
<reference evidence="7" key="1">
    <citation type="submission" date="2023-01" db="EMBL/GenBank/DDBJ databases">
        <title>Xenophilus mangrovi sp. nov., isolated from soil of Mangrove nature reserve.</title>
        <authorList>
            <person name="Xu S."/>
            <person name="Liu Z."/>
            <person name="Xu Y."/>
        </authorList>
    </citation>
    <scope>NUCLEOTIDE SEQUENCE</scope>
    <source>
        <strain evidence="7">YW8</strain>
    </source>
</reference>
<keyword evidence="2 5" id="KW-0812">Transmembrane</keyword>
<sequence>MKEGTSLSALDLTCALSAVVLWGLNFVAMKYGMRDFTAFQLGALRYIAAVIPLIFFVRRPSVSGSRVLLFGLAQLGQFGFLFVALQMGMTSALASVLMQVQVFFTVILGVVVLKENVSRPMQVALVLAALGLACFAMNVGGAVAGGIALGSLLLNLLGALMWASSNIIARQTQAAHPGYDPLQFVVWTCLVPILPFLLLSWLFDPVESRQNWTNAGAGAWMAVLYLGWFVNIGAFTLWTRLLQRHPANRVAPFSLGIPLIGMAAGIALLDEQVTPWQWAGCACVLLALCVVVCYPQWRRWVARPNAA</sequence>
<evidence type="ECO:0000256" key="3">
    <source>
        <dbReference type="ARBA" id="ARBA00022989"/>
    </source>
</evidence>
<feature type="transmembrane region" description="Helical" evidence="5">
    <location>
        <begin position="36"/>
        <end position="55"/>
    </location>
</feature>
<proteinExistence type="predicted"/>
<keyword evidence="3 5" id="KW-1133">Transmembrane helix</keyword>
<feature type="transmembrane region" description="Helical" evidence="5">
    <location>
        <begin position="92"/>
        <end position="113"/>
    </location>
</feature>
<organism evidence="7 8">
    <name type="scientific">Xenophilus arseniciresistens</name>
    <dbReference type="NCBI Taxonomy" id="1283306"/>
    <lineage>
        <taxon>Bacteria</taxon>
        <taxon>Pseudomonadati</taxon>
        <taxon>Pseudomonadota</taxon>
        <taxon>Betaproteobacteria</taxon>
        <taxon>Burkholderiales</taxon>
        <taxon>Comamonadaceae</taxon>
        <taxon>Xenophilus</taxon>
    </lineage>
</organism>
<feature type="transmembrane region" description="Helical" evidence="5">
    <location>
        <begin position="184"/>
        <end position="203"/>
    </location>
</feature>
<comment type="caution">
    <text evidence="7">The sequence shown here is derived from an EMBL/GenBank/DDBJ whole genome shotgun (WGS) entry which is preliminary data.</text>
</comment>
<feature type="transmembrane region" description="Helical" evidence="5">
    <location>
        <begin position="215"/>
        <end position="238"/>
    </location>
</feature>
<evidence type="ECO:0000256" key="5">
    <source>
        <dbReference type="SAM" id="Phobius"/>
    </source>
</evidence>
<keyword evidence="4 5" id="KW-0472">Membrane</keyword>
<dbReference type="PANTHER" id="PTHR32322:SF9">
    <property type="entry name" value="AMINO-ACID METABOLITE EFFLUX PUMP-RELATED"/>
    <property type="match status" value="1"/>
</dbReference>
<dbReference type="AlphaFoldDB" id="A0AAE3T0X0"/>
<feature type="transmembrane region" description="Helical" evidence="5">
    <location>
        <begin position="7"/>
        <end position="24"/>
    </location>
</feature>
<dbReference type="InterPro" id="IPR037185">
    <property type="entry name" value="EmrE-like"/>
</dbReference>
<dbReference type="InterPro" id="IPR000620">
    <property type="entry name" value="EamA_dom"/>
</dbReference>
<protein>
    <submittedName>
        <fullName evidence="7">EamA family transporter</fullName>
    </submittedName>
</protein>
<comment type="subcellular location">
    <subcellularLocation>
        <location evidence="1">Membrane</location>
        <topology evidence="1">Multi-pass membrane protein</topology>
    </subcellularLocation>
</comment>